<dbReference type="STRING" id="1185767.IIF7_18484"/>
<dbReference type="OrthoDB" id="283514at2"/>
<dbReference type="PANTHER" id="PTHR40045:SF1">
    <property type="entry name" value="YQCI_YCGG FAMILY PROTEIN"/>
    <property type="match status" value="1"/>
</dbReference>
<accession>A0A1Y1SZV3</accession>
<dbReference type="Pfam" id="PF08892">
    <property type="entry name" value="YqcI_YcgG"/>
    <property type="match status" value="1"/>
</dbReference>
<keyword evidence="2" id="KW-1185">Reference proteome</keyword>
<dbReference type="Proteomes" id="UP000192746">
    <property type="component" value="Unassembled WGS sequence"/>
</dbReference>
<dbReference type="InterPro" id="IPR014988">
    <property type="entry name" value="Uncharacterised_YqcI/YcgG"/>
</dbReference>
<dbReference type="RefSeq" id="WP_084843168.1">
    <property type="nucleotide sequence ID" value="NZ_ARYN01000022.1"/>
</dbReference>
<gene>
    <name evidence="1" type="ORF">IIF7_18484</name>
</gene>
<evidence type="ECO:0008006" key="3">
    <source>
        <dbReference type="Google" id="ProtNLM"/>
    </source>
</evidence>
<name>A0A1Y1SZV3_9FLAO</name>
<dbReference type="AlphaFoldDB" id="A0A1Y1SZV3"/>
<dbReference type="EMBL" id="ARYN01000022">
    <property type="protein sequence ID" value="ORL43885.1"/>
    <property type="molecule type" value="Genomic_DNA"/>
</dbReference>
<proteinExistence type="predicted"/>
<evidence type="ECO:0000313" key="2">
    <source>
        <dbReference type="Proteomes" id="UP000192746"/>
    </source>
</evidence>
<organism evidence="1 2">
    <name type="scientific">Zunongwangia atlantica 22II14-10F7</name>
    <dbReference type="NCBI Taxonomy" id="1185767"/>
    <lineage>
        <taxon>Bacteria</taxon>
        <taxon>Pseudomonadati</taxon>
        <taxon>Bacteroidota</taxon>
        <taxon>Flavobacteriia</taxon>
        <taxon>Flavobacteriales</taxon>
        <taxon>Flavobacteriaceae</taxon>
        <taxon>Zunongwangia</taxon>
    </lineage>
</organism>
<reference evidence="1 2" key="1">
    <citation type="submission" date="2013-04" db="EMBL/GenBank/DDBJ databases">
        <title>Zunongwangia sp. 22II14-10F7 Genome Sequencing.</title>
        <authorList>
            <person name="Lai Q."/>
            <person name="Shao Z."/>
        </authorList>
    </citation>
    <scope>NUCLEOTIDE SEQUENCE [LARGE SCALE GENOMIC DNA]</scope>
    <source>
        <strain evidence="1 2">22II14-10F7</strain>
    </source>
</reference>
<dbReference type="NCBIfam" id="NF041366">
    <property type="entry name" value="GntA_guanitoxin"/>
    <property type="match status" value="1"/>
</dbReference>
<protein>
    <recommendedName>
        <fullName evidence="3">YqcI/YcgG family protein</fullName>
    </recommendedName>
</protein>
<sequence length="235" mass="27693">MITTNHKSDLQDPIYPDTENPLNIDQIYQSFQEFIVSKDHPCIMAKTVFSMDNIRLKVYKNLGNLEQSKQLYKDLKTYIENYDFNSNQFETFIAVFPTSLKYNELQFEEQLWVQLNQLNTIDEYDWNPSVTSNPTDKNFSFSIAGKAFYIVGLHPNSSRKARQSPYVALAFNLHWQFEKLRTMGTFERVRNTIRKRDKKKSGSINPMLEDFGAHSEARQYSGRKVSEKWECPFKH</sequence>
<dbReference type="PANTHER" id="PTHR40045">
    <property type="entry name" value="YCGG FAMILY PROTEIN"/>
    <property type="match status" value="1"/>
</dbReference>
<comment type="caution">
    <text evidence="1">The sequence shown here is derived from an EMBL/GenBank/DDBJ whole genome shotgun (WGS) entry which is preliminary data.</text>
</comment>
<evidence type="ECO:0000313" key="1">
    <source>
        <dbReference type="EMBL" id="ORL43885.1"/>
    </source>
</evidence>